<keyword evidence="2 9" id="KW-0963">Cytoplasm</keyword>
<evidence type="ECO:0000256" key="4">
    <source>
        <dbReference type="ARBA" id="ARBA00022741"/>
    </source>
</evidence>
<dbReference type="PANTHER" id="PTHR43740">
    <property type="entry name" value="LEUCYL-TRNA SYNTHETASE"/>
    <property type="match status" value="1"/>
</dbReference>
<dbReference type="PANTHER" id="PTHR43740:SF2">
    <property type="entry name" value="LEUCINE--TRNA LIGASE, MITOCHONDRIAL"/>
    <property type="match status" value="1"/>
</dbReference>
<dbReference type="Pfam" id="PF13603">
    <property type="entry name" value="tRNA-synt_1_2"/>
    <property type="match status" value="1"/>
</dbReference>
<dbReference type="FunFam" id="3.40.50.620:FF:000003">
    <property type="entry name" value="Leucine--tRNA ligase"/>
    <property type="match status" value="1"/>
</dbReference>
<evidence type="ECO:0000259" key="14">
    <source>
        <dbReference type="Pfam" id="PF13603"/>
    </source>
</evidence>
<dbReference type="InterPro" id="IPR002300">
    <property type="entry name" value="aa-tRNA-synth_Ia"/>
</dbReference>
<evidence type="ECO:0000256" key="7">
    <source>
        <dbReference type="ARBA" id="ARBA00023146"/>
    </source>
</evidence>
<evidence type="ECO:0000313" key="15">
    <source>
        <dbReference type="EMBL" id="MDA0181783.1"/>
    </source>
</evidence>
<evidence type="ECO:0000313" key="16">
    <source>
        <dbReference type="Proteomes" id="UP001147653"/>
    </source>
</evidence>
<dbReference type="Gene3D" id="3.10.20.590">
    <property type="match status" value="1"/>
</dbReference>
<name>A0A9X3N8M7_9ACTN</name>
<evidence type="ECO:0000259" key="13">
    <source>
        <dbReference type="Pfam" id="PF09334"/>
    </source>
</evidence>
<dbReference type="Gene3D" id="1.10.730.10">
    <property type="entry name" value="Isoleucyl-tRNA Synthetase, Domain 1"/>
    <property type="match status" value="1"/>
</dbReference>
<dbReference type="FunFam" id="1.10.730.10:FF:000002">
    <property type="entry name" value="Leucine--tRNA ligase"/>
    <property type="match status" value="1"/>
</dbReference>
<evidence type="ECO:0000256" key="3">
    <source>
        <dbReference type="ARBA" id="ARBA00022598"/>
    </source>
</evidence>
<keyword evidence="4 9" id="KW-0547">Nucleotide-binding</keyword>
<dbReference type="GO" id="GO:0005524">
    <property type="term" value="F:ATP binding"/>
    <property type="evidence" value="ECO:0007669"/>
    <property type="project" value="UniProtKB-UniRule"/>
</dbReference>
<feature type="short sequence motif" description="'KMSKS' region" evidence="9">
    <location>
        <begin position="578"/>
        <end position="582"/>
    </location>
</feature>
<evidence type="ECO:0000256" key="1">
    <source>
        <dbReference type="ARBA" id="ARBA00005594"/>
    </source>
</evidence>
<dbReference type="GO" id="GO:0004823">
    <property type="term" value="F:leucine-tRNA ligase activity"/>
    <property type="evidence" value="ECO:0007669"/>
    <property type="project" value="UniProtKB-UniRule"/>
</dbReference>
<evidence type="ECO:0000259" key="12">
    <source>
        <dbReference type="Pfam" id="PF08264"/>
    </source>
</evidence>
<dbReference type="RefSeq" id="WP_270026134.1">
    <property type="nucleotide sequence ID" value="NZ_JAPDDP010000026.1"/>
</dbReference>
<comment type="similarity">
    <text evidence="1 9 10">Belongs to the class-I aminoacyl-tRNA synthetase family.</text>
</comment>
<dbReference type="InterPro" id="IPR025709">
    <property type="entry name" value="Leu_tRNA-synth_edit"/>
</dbReference>
<reference evidence="15" key="1">
    <citation type="submission" date="2022-10" db="EMBL/GenBank/DDBJ databases">
        <title>The WGS of Solirubrobacter phytolaccae KCTC 29190.</title>
        <authorList>
            <person name="Jiang Z."/>
        </authorList>
    </citation>
    <scope>NUCLEOTIDE SEQUENCE</scope>
    <source>
        <strain evidence="15">KCTC 29190</strain>
    </source>
</reference>
<dbReference type="InterPro" id="IPR015413">
    <property type="entry name" value="Methionyl/Leucyl_tRNA_Synth"/>
</dbReference>
<dbReference type="PRINTS" id="PR00985">
    <property type="entry name" value="TRNASYNTHLEU"/>
</dbReference>
<feature type="domain" description="Aminoacyl-tRNA synthetase class Ia" evidence="11">
    <location>
        <begin position="417"/>
        <end position="615"/>
    </location>
</feature>
<dbReference type="InterPro" id="IPR014729">
    <property type="entry name" value="Rossmann-like_a/b/a_fold"/>
</dbReference>
<dbReference type="SUPFAM" id="SSF47323">
    <property type="entry name" value="Anticodon-binding domain of a subclass of class I aminoacyl-tRNA synthetases"/>
    <property type="match status" value="1"/>
</dbReference>
<dbReference type="InterPro" id="IPR013155">
    <property type="entry name" value="M/V/L/I-tRNA-synth_anticd-bd"/>
</dbReference>
<dbReference type="FunFam" id="3.40.50.620:FF:000056">
    <property type="entry name" value="Leucine--tRNA ligase"/>
    <property type="match status" value="1"/>
</dbReference>
<dbReference type="GO" id="GO:0002161">
    <property type="term" value="F:aminoacyl-tRNA deacylase activity"/>
    <property type="evidence" value="ECO:0007669"/>
    <property type="project" value="InterPro"/>
</dbReference>
<proteinExistence type="inferred from homology"/>
<comment type="subcellular location">
    <subcellularLocation>
        <location evidence="9">Cytoplasm</location>
    </subcellularLocation>
</comment>
<dbReference type="CDD" id="cd00812">
    <property type="entry name" value="LeuRS_core"/>
    <property type="match status" value="1"/>
</dbReference>
<dbReference type="PROSITE" id="PS00178">
    <property type="entry name" value="AA_TRNA_LIGASE_I"/>
    <property type="match status" value="1"/>
</dbReference>
<accession>A0A9X3N8M7</accession>
<dbReference type="InterPro" id="IPR009080">
    <property type="entry name" value="tRNAsynth_Ia_anticodon-bd"/>
</dbReference>
<feature type="domain" description="Leucyl-tRNA synthetase editing" evidence="14">
    <location>
        <begin position="222"/>
        <end position="403"/>
    </location>
</feature>
<keyword evidence="6 9" id="KW-0648">Protein biosynthesis</keyword>
<comment type="catalytic activity">
    <reaction evidence="8 9">
        <text>tRNA(Leu) + L-leucine + ATP = L-leucyl-tRNA(Leu) + AMP + diphosphate</text>
        <dbReference type="Rhea" id="RHEA:11688"/>
        <dbReference type="Rhea" id="RHEA-COMP:9613"/>
        <dbReference type="Rhea" id="RHEA-COMP:9622"/>
        <dbReference type="ChEBI" id="CHEBI:30616"/>
        <dbReference type="ChEBI" id="CHEBI:33019"/>
        <dbReference type="ChEBI" id="CHEBI:57427"/>
        <dbReference type="ChEBI" id="CHEBI:78442"/>
        <dbReference type="ChEBI" id="CHEBI:78494"/>
        <dbReference type="ChEBI" id="CHEBI:456215"/>
        <dbReference type="EC" id="6.1.1.4"/>
    </reaction>
</comment>
<keyword evidence="5 9" id="KW-0067">ATP-binding</keyword>
<organism evidence="15 16">
    <name type="scientific">Solirubrobacter phytolaccae</name>
    <dbReference type="NCBI Taxonomy" id="1404360"/>
    <lineage>
        <taxon>Bacteria</taxon>
        <taxon>Bacillati</taxon>
        <taxon>Actinomycetota</taxon>
        <taxon>Thermoleophilia</taxon>
        <taxon>Solirubrobacterales</taxon>
        <taxon>Solirubrobacteraceae</taxon>
        <taxon>Solirubrobacter</taxon>
    </lineage>
</organism>
<dbReference type="HAMAP" id="MF_00049_B">
    <property type="entry name" value="Leu_tRNA_synth_B"/>
    <property type="match status" value="1"/>
</dbReference>
<dbReference type="GO" id="GO:0005829">
    <property type="term" value="C:cytosol"/>
    <property type="evidence" value="ECO:0007669"/>
    <property type="project" value="TreeGrafter"/>
</dbReference>
<keyword evidence="7 9" id="KW-0030">Aminoacyl-tRNA synthetase</keyword>
<evidence type="ECO:0000256" key="9">
    <source>
        <dbReference type="HAMAP-Rule" id="MF_00049"/>
    </source>
</evidence>
<evidence type="ECO:0000256" key="8">
    <source>
        <dbReference type="ARBA" id="ARBA00047469"/>
    </source>
</evidence>
<evidence type="ECO:0000259" key="11">
    <source>
        <dbReference type="Pfam" id="PF00133"/>
    </source>
</evidence>
<dbReference type="SUPFAM" id="SSF50677">
    <property type="entry name" value="ValRS/IleRS/LeuRS editing domain"/>
    <property type="match status" value="1"/>
</dbReference>
<feature type="domain" description="Methionyl/Leucyl tRNA synthetase" evidence="13">
    <location>
        <begin position="41"/>
        <end position="183"/>
    </location>
</feature>
<keyword evidence="16" id="KW-1185">Reference proteome</keyword>
<dbReference type="Gene3D" id="3.90.740.10">
    <property type="entry name" value="Valyl/Leucyl/Isoleucyl-tRNA synthetase, editing domain"/>
    <property type="match status" value="1"/>
</dbReference>
<dbReference type="AlphaFoldDB" id="A0A9X3N8M7"/>
<dbReference type="InterPro" id="IPR009008">
    <property type="entry name" value="Val/Leu/Ile-tRNA-synth_edit"/>
</dbReference>
<gene>
    <name evidence="9 15" type="primary">leuS</name>
    <name evidence="15" type="ORF">OJ997_15875</name>
</gene>
<dbReference type="Pfam" id="PF09334">
    <property type="entry name" value="tRNA-synt_1g"/>
    <property type="match status" value="1"/>
</dbReference>
<dbReference type="FunFam" id="3.10.20.590:FF:000001">
    <property type="entry name" value="Leucine--tRNA ligase"/>
    <property type="match status" value="1"/>
</dbReference>
<feature type="domain" description="Methionyl/Valyl/Leucyl/Isoleucyl-tRNA synthetase anticodon-binding" evidence="12">
    <location>
        <begin position="661"/>
        <end position="780"/>
    </location>
</feature>
<dbReference type="NCBIfam" id="TIGR00396">
    <property type="entry name" value="leuS_bact"/>
    <property type="match status" value="1"/>
</dbReference>
<protein>
    <recommendedName>
        <fullName evidence="9">Leucine--tRNA ligase</fullName>
        <ecNumber evidence="9">6.1.1.4</ecNumber>
    </recommendedName>
    <alternativeName>
        <fullName evidence="9">Leucyl-tRNA synthetase</fullName>
        <shortName evidence="9">LeuRS</shortName>
    </alternativeName>
</protein>
<dbReference type="EC" id="6.1.1.4" evidence="9"/>
<dbReference type="GO" id="GO:0006429">
    <property type="term" value="P:leucyl-tRNA aminoacylation"/>
    <property type="evidence" value="ECO:0007669"/>
    <property type="project" value="UniProtKB-UniRule"/>
</dbReference>
<dbReference type="Gene3D" id="3.40.50.620">
    <property type="entry name" value="HUPs"/>
    <property type="match status" value="2"/>
</dbReference>
<dbReference type="EMBL" id="JAPDDP010000026">
    <property type="protein sequence ID" value="MDA0181783.1"/>
    <property type="molecule type" value="Genomic_DNA"/>
</dbReference>
<dbReference type="InterPro" id="IPR001412">
    <property type="entry name" value="aa-tRNA-synth_I_CS"/>
</dbReference>
<dbReference type="SUPFAM" id="SSF52374">
    <property type="entry name" value="Nucleotidylyl transferase"/>
    <property type="match status" value="1"/>
</dbReference>
<dbReference type="Proteomes" id="UP001147653">
    <property type="component" value="Unassembled WGS sequence"/>
</dbReference>
<dbReference type="Pfam" id="PF08264">
    <property type="entry name" value="Anticodon_1"/>
    <property type="match status" value="1"/>
</dbReference>
<evidence type="ECO:0000256" key="10">
    <source>
        <dbReference type="RuleBase" id="RU363035"/>
    </source>
</evidence>
<dbReference type="InterPro" id="IPR002302">
    <property type="entry name" value="Leu-tRNA-ligase"/>
</dbReference>
<evidence type="ECO:0000256" key="2">
    <source>
        <dbReference type="ARBA" id="ARBA00022490"/>
    </source>
</evidence>
<keyword evidence="3 9" id="KW-0436">Ligase</keyword>
<dbReference type="Pfam" id="PF00133">
    <property type="entry name" value="tRNA-synt_1"/>
    <property type="match status" value="1"/>
</dbReference>
<comment type="caution">
    <text evidence="15">The sequence shown here is derived from an EMBL/GenBank/DDBJ whole genome shotgun (WGS) entry which is preliminary data.</text>
</comment>
<evidence type="ECO:0000256" key="6">
    <source>
        <dbReference type="ARBA" id="ARBA00022917"/>
    </source>
</evidence>
<evidence type="ECO:0000256" key="5">
    <source>
        <dbReference type="ARBA" id="ARBA00022840"/>
    </source>
</evidence>
<feature type="binding site" evidence="9">
    <location>
        <position position="581"/>
    </location>
    <ligand>
        <name>ATP</name>
        <dbReference type="ChEBI" id="CHEBI:30616"/>
    </ligand>
</feature>
<feature type="short sequence motif" description="'HIGH' region" evidence="9">
    <location>
        <begin position="44"/>
        <end position="54"/>
    </location>
</feature>
<sequence>MAEHRYEPHEIERRWQQIWERERTWEVSNEPDGAPRSYVLEMLPYPSGEPHMGHLKNYSVGDAVAHFRRRNGMKVLHPMGYDAFGLPAENNAIKTGKHPRVATEESIASFQRQFRSWGISIDWSREFGTHEPRYYRWTQWIFLQLFERGLAYRKEAAVNWCPKDATVLANEQVIDGHCERCGTAVELRQLEQWFFRITDYADRLLDDLDTIDWPQNVVTMQRNWIGRSEGAEVTFSEAETGREYSVFTTRPDTLFGATFFVMAPEHPDVLKLAAGTEHESAVREYVNKVLTESKEERADTDRKKTGVPLGRSVVNPVNGEKIPMYVADYVLMEYGTGAIMAVPGHDERDFDFATEFGLEIRQVVDGGEDAELPYSGNGPLINSAPEFDGLGNRDALEKIVDWLDREGKGHRSINYRLRDWLLSRQRYWGCPIPIVYCDEHGMVPVPEDQLPVELPDIEDYAPQGKSPLAAAEDWVNTECPICGGPARRETDTMDTFVDSSWYYLRYTDANNDDAAWDKKVLDSWTPVDQYVGGVEHAILHLMYARFFVKALADLDLLSAQEPFKALFTQGMITRDGAKMSKSKGNMISPAPYVERYGADTARSYILFIGPPDQDADWNDEGVEGVHRFLARLWRLGMDVADGLGAPQPLLGPLEAPEGDDLELMRKAHWAIDKVTNDMAGRFAFNTAISAVMELVNEAYRRREAVSSGTLHFATATAASLIFPFAPHTAADVFEKLTGDRVWETPWPDADLSLLERDVVQVVVQVNGKLRDRVEASTTASKEELEALARSRPNVLAHIDGKQVVKVIVVPSKLVNFVVR</sequence>
<dbReference type="CDD" id="cd07958">
    <property type="entry name" value="Anticodon_Ia_Leu_BEm"/>
    <property type="match status" value="1"/>
</dbReference>